<dbReference type="InterPro" id="IPR001841">
    <property type="entry name" value="Znf_RING"/>
</dbReference>
<dbReference type="EC" id="2.3.2.31" evidence="2"/>
<feature type="compositionally biased region" description="Polar residues" evidence="10">
    <location>
        <begin position="29"/>
        <end position="44"/>
    </location>
</feature>
<evidence type="ECO:0000256" key="7">
    <source>
        <dbReference type="ARBA" id="ARBA00022786"/>
    </source>
</evidence>
<dbReference type="PROSITE" id="PS00518">
    <property type="entry name" value="ZF_RING_1"/>
    <property type="match status" value="1"/>
</dbReference>
<dbReference type="InterPro" id="IPR013083">
    <property type="entry name" value="Znf_RING/FYVE/PHD"/>
</dbReference>
<dbReference type="PROSITE" id="PS50089">
    <property type="entry name" value="ZF_RING_2"/>
    <property type="match status" value="1"/>
</dbReference>
<proteinExistence type="predicted"/>
<evidence type="ECO:0000256" key="2">
    <source>
        <dbReference type="ARBA" id="ARBA00012251"/>
    </source>
</evidence>
<name>A0A9W8I2D5_9FUNG</name>
<evidence type="ECO:0000256" key="3">
    <source>
        <dbReference type="ARBA" id="ARBA00022679"/>
    </source>
</evidence>
<keyword evidence="8" id="KW-0862">Zinc</keyword>
<dbReference type="Gene3D" id="3.30.40.10">
    <property type="entry name" value="Zinc/RING finger domain, C3HC4 (zinc finger)"/>
    <property type="match status" value="1"/>
</dbReference>
<keyword evidence="5" id="KW-0677">Repeat</keyword>
<keyword evidence="3" id="KW-0808">Transferase</keyword>
<evidence type="ECO:0000256" key="10">
    <source>
        <dbReference type="SAM" id="MobiDB-lite"/>
    </source>
</evidence>
<feature type="non-terminal residue" evidence="13">
    <location>
        <position position="325"/>
    </location>
</feature>
<dbReference type="Pfam" id="PF01485">
    <property type="entry name" value="IBR"/>
    <property type="match status" value="1"/>
</dbReference>
<keyword evidence="4" id="KW-0479">Metal-binding</keyword>
<dbReference type="GO" id="GO:0016567">
    <property type="term" value="P:protein ubiquitination"/>
    <property type="evidence" value="ECO:0007669"/>
    <property type="project" value="InterPro"/>
</dbReference>
<dbReference type="InterPro" id="IPR017907">
    <property type="entry name" value="Znf_RING_CS"/>
</dbReference>
<dbReference type="OrthoDB" id="10009520at2759"/>
<evidence type="ECO:0000256" key="6">
    <source>
        <dbReference type="ARBA" id="ARBA00022771"/>
    </source>
</evidence>
<evidence type="ECO:0000256" key="8">
    <source>
        <dbReference type="ARBA" id="ARBA00022833"/>
    </source>
</evidence>
<comment type="catalytic activity">
    <reaction evidence="1">
        <text>[E2 ubiquitin-conjugating enzyme]-S-ubiquitinyl-L-cysteine + [acceptor protein]-L-lysine = [E2 ubiquitin-conjugating enzyme]-L-cysteine + [acceptor protein]-N(6)-ubiquitinyl-L-lysine.</text>
        <dbReference type="EC" id="2.3.2.31"/>
    </reaction>
</comment>
<gene>
    <name evidence="13" type="ORF">IWW36_005081</name>
</gene>
<evidence type="ECO:0000256" key="4">
    <source>
        <dbReference type="ARBA" id="ARBA00022723"/>
    </source>
</evidence>
<accession>A0A9W8I2D5</accession>
<feature type="domain" description="RING-type" evidence="12">
    <location>
        <begin position="157"/>
        <end position="325"/>
    </location>
</feature>
<keyword evidence="7" id="KW-0833">Ubl conjugation pathway</keyword>
<protein>
    <recommendedName>
        <fullName evidence="2">RBR-type E3 ubiquitin transferase</fullName>
        <ecNumber evidence="2">2.3.2.31</ecNumber>
    </recommendedName>
</protein>
<evidence type="ECO:0000259" key="12">
    <source>
        <dbReference type="PROSITE" id="PS51873"/>
    </source>
</evidence>
<feature type="compositionally biased region" description="Acidic residues" evidence="10">
    <location>
        <begin position="48"/>
        <end position="58"/>
    </location>
</feature>
<dbReference type="PROSITE" id="PS51873">
    <property type="entry name" value="TRIAD"/>
    <property type="match status" value="1"/>
</dbReference>
<reference evidence="13" key="1">
    <citation type="submission" date="2022-07" db="EMBL/GenBank/DDBJ databases">
        <title>Phylogenomic reconstructions and comparative analyses of Kickxellomycotina fungi.</title>
        <authorList>
            <person name="Reynolds N.K."/>
            <person name="Stajich J.E."/>
            <person name="Barry K."/>
            <person name="Grigoriev I.V."/>
            <person name="Crous P."/>
            <person name="Smith M.E."/>
        </authorList>
    </citation>
    <scope>NUCLEOTIDE SEQUENCE</scope>
    <source>
        <strain evidence="13">NRRL 1566</strain>
    </source>
</reference>
<dbReference type="AlphaFoldDB" id="A0A9W8I2D5"/>
<dbReference type="FunFam" id="3.30.40.10:FF:000019">
    <property type="entry name" value="RBR-type E3 ubiquitin transferase"/>
    <property type="match status" value="1"/>
</dbReference>
<keyword evidence="14" id="KW-1185">Reference proteome</keyword>
<organism evidence="13 14">
    <name type="scientific">Coemansia brasiliensis</name>
    <dbReference type="NCBI Taxonomy" id="2650707"/>
    <lineage>
        <taxon>Eukaryota</taxon>
        <taxon>Fungi</taxon>
        <taxon>Fungi incertae sedis</taxon>
        <taxon>Zoopagomycota</taxon>
        <taxon>Kickxellomycotina</taxon>
        <taxon>Kickxellomycetes</taxon>
        <taxon>Kickxellales</taxon>
        <taxon>Kickxellaceae</taxon>
        <taxon>Coemansia</taxon>
    </lineage>
</organism>
<dbReference type="GO" id="GO:0061630">
    <property type="term" value="F:ubiquitin protein ligase activity"/>
    <property type="evidence" value="ECO:0007669"/>
    <property type="project" value="UniProtKB-EC"/>
</dbReference>
<dbReference type="Gene3D" id="1.20.120.1750">
    <property type="match status" value="1"/>
</dbReference>
<dbReference type="CDD" id="cd20346">
    <property type="entry name" value="BRcat_RBR_ANKIB1"/>
    <property type="match status" value="1"/>
</dbReference>
<evidence type="ECO:0000256" key="9">
    <source>
        <dbReference type="PROSITE-ProRule" id="PRU00175"/>
    </source>
</evidence>
<dbReference type="Proteomes" id="UP001139887">
    <property type="component" value="Unassembled WGS sequence"/>
</dbReference>
<evidence type="ECO:0000256" key="5">
    <source>
        <dbReference type="ARBA" id="ARBA00022737"/>
    </source>
</evidence>
<dbReference type="InterPro" id="IPR002867">
    <property type="entry name" value="IBR_dom"/>
</dbReference>
<dbReference type="GO" id="GO:0008270">
    <property type="term" value="F:zinc ion binding"/>
    <property type="evidence" value="ECO:0007669"/>
    <property type="project" value="UniProtKB-KW"/>
</dbReference>
<evidence type="ECO:0000259" key="11">
    <source>
        <dbReference type="PROSITE" id="PS50089"/>
    </source>
</evidence>
<dbReference type="EMBL" id="JANBUW010001006">
    <property type="protein sequence ID" value="KAJ2844698.1"/>
    <property type="molecule type" value="Genomic_DNA"/>
</dbReference>
<dbReference type="InterPro" id="IPR044066">
    <property type="entry name" value="TRIAD_supradom"/>
</dbReference>
<keyword evidence="6 9" id="KW-0863">Zinc-finger</keyword>
<dbReference type="PANTHER" id="PTHR11685">
    <property type="entry name" value="RBR FAMILY RING FINGER AND IBR DOMAIN-CONTAINING"/>
    <property type="match status" value="1"/>
</dbReference>
<dbReference type="SMART" id="SM00647">
    <property type="entry name" value="IBR"/>
    <property type="match status" value="1"/>
</dbReference>
<sequence>MSDFESDFMDEDYEDYEYSEDESDKQLLGPSQASQLHTQATFTSDGGFGDDNDDEDFFGDGGDFEPVLNGLKKKKPWEVDFAVYNPHDLQEKQEAIVSRLEPMLALSRDTTSLLLHEFLWKEDPLLESFLMDRGRTLARVGLPESPSGAPQLETGDESFTCEVCFCGGANEQFLRLSCGHRFCGDCYTTYISGKVLEGESWRIRCAAPKCTVLVGLDAAQLLLQGRPELERYKQNLTRSFVKELSTMAWCPAPNCEYAVECQVPQAAWSYTIPTVHCRCGASFCFGCRLEDHVPAPCNLVARWQQKCKDDSETSNWIKANTKECI</sequence>
<feature type="domain" description="RING-type" evidence="11">
    <location>
        <begin position="161"/>
        <end position="209"/>
    </location>
</feature>
<evidence type="ECO:0000256" key="1">
    <source>
        <dbReference type="ARBA" id="ARBA00001798"/>
    </source>
</evidence>
<dbReference type="CDD" id="cd16773">
    <property type="entry name" value="RING-HC_RBR_TRIAD1"/>
    <property type="match status" value="1"/>
</dbReference>
<dbReference type="InterPro" id="IPR031127">
    <property type="entry name" value="E3_UB_ligase_RBR"/>
</dbReference>
<evidence type="ECO:0000313" key="14">
    <source>
        <dbReference type="Proteomes" id="UP001139887"/>
    </source>
</evidence>
<dbReference type="SUPFAM" id="SSF57850">
    <property type="entry name" value="RING/U-box"/>
    <property type="match status" value="2"/>
</dbReference>
<comment type="caution">
    <text evidence="13">The sequence shown here is derived from an EMBL/GenBank/DDBJ whole genome shotgun (WGS) entry which is preliminary data.</text>
</comment>
<feature type="region of interest" description="Disordered" evidence="10">
    <location>
        <begin position="1"/>
        <end position="61"/>
    </location>
</feature>
<feature type="compositionally biased region" description="Acidic residues" evidence="10">
    <location>
        <begin position="1"/>
        <end position="23"/>
    </location>
</feature>
<evidence type="ECO:0000313" key="13">
    <source>
        <dbReference type="EMBL" id="KAJ2844698.1"/>
    </source>
</evidence>